<dbReference type="CDD" id="cd09110">
    <property type="entry name" value="PLDc_CLS_1"/>
    <property type="match status" value="1"/>
</dbReference>
<sequence length="421" mass="47390">MPLLRAASALLGPRPLRRLALLGTATFAVPPITAAAALMTLDAVKKNDRKEREAPRPGTFEASVRDSRLTIYTSGSDVYADMLAAIDGAEHTVLMETFIWKGDEMGARFVDAFNRAAERGVDVHVLYDGFGNLVVDRKFYRTISPKVHVRRLPGFARPYWQGILRHTGFNHSKILIVDDETGFVGGYNIGSLYSRQWRDTHLRAEGPVVWGLRNSMRRVWNEVAKDSQAEVAWIPPDEWDPAMRVSANLPLQLVYPIRQTYLEAIERAQDHIYLNTPYFIPDQQVLHALVDAAQRGVDVRVMIPKKSNHIVADFAARGSYGQLLDAGVTILLYEAAMIHAKTATIDGIWSTIGTANIDRLSLSFNYETNVEIIDRDFAAEMEKVFAADSEHCETLQSPRWRERHPIARLTEQALVPLRPFL</sequence>
<gene>
    <name evidence="2" type="ORF">Bequi_09315</name>
</gene>
<evidence type="ECO:0000313" key="2">
    <source>
        <dbReference type="EMBL" id="MCL6423580.1"/>
    </source>
</evidence>
<dbReference type="SMART" id="SM00155">
    <property type="entry name" value="PLDc"/>
    <property type="match status" value="2"/>
</dbReference>
<dbReference type="Gene3D" id="3.30.870.10">
    <property type="entry name" value="Endonuclease Chain A"/>
    <property type="match status" value="2"/>
</dbReference>
<evidence type="ECO:0000259" key="1">
    <source>
        <dbReference type="PROSITE" id="PS50035"/>
    </source>
</evidence>
<feature type="domain" description="PLD phosphodiesterase" evidence="1">
    <location>
        <begin position="334"/>
        <end position="361"/>
    </location>
</feature>
<reference evidence="2" key="1">
    <citation type="submission" date="2022-02" db="EMBL/GenBank/DDBJ databases">
        <authorList>
            <person name="Lee M."/>
            <person name="Kim S.-J."/>
            <person name="Jung M.-Y."/>
        </authorList>
    </citation>
    <scope>NUCLEOTIDE SEQUENCE</scope>
    <source>
        <strain evidence="2">JHP9</strain>
    </source>
</reference>
<dbReference type="PANTHER" id="PTHR21248:SF22">
    <property type="entry name" value="PHOSPHOLIPASE D"/>
    <property type="match status" value="1"/>
</dbReference>
<dbReference type="PROSITE" id="PS50035">
    <property type="entry name" value="PLD"/>
    <property type="match status" value="2"/>
</dbReference>
<dbReference type="SUPFAM" id="SSF56024">
    <property type="entry name" value="Phospholipase D/nuclease"/>
    <property type="match status" value="2"/>
</dbReference>
<keyword evidence="3" id="KW-1185">Reference proteome</keyword>
<dbReference type="InterPro" id="IPR001736">
    <property type="entry name" value="PLipase_D/transphosphatidylase"/>
</dbReference>
<feature type="domain" description="PLD phosphodiesterase" evidence="1">
    <location>
        <begin position="166"/>
        <end position="193"/>
    </location>
</feature>
<dbReference type="PANTHER" id="PTHR21248">
    <property type="entry name" value="CARDIOLIPIN SYNTHASE"/>
    <property type="match status" value="1"/>
</dbReference>
<comment type="caution">
    <text evidence="2">The sequence shown here is derived from an EMBL/GenBank/DDBJ whole genome shotgun (WGS) entry which is preliminary data.</text>
</comment>
<name>A0ABT0R3T5_9MICO</name>
<dbReference type="Proteomes" id="UP001203761">
    <property type="component" value="Unassembled WGS sequence"/>
</dbReference>
<dbReference type="RefSeq" id="WP_249737661.1">
    <property type="nucleotide sequence ID" value="NZ_JAKNCJ010000004.1"/>
</dbReference>
<dbReference type="CDD" id="cd09112">
    <property type="entry name" value="PLDc_CLS_2"/>
    <property type="match status" value="1"/>
</dbReference>
<dbReference type="InterPro" id="IPR025202">
    <property type="entry name" value="PLD-like_dom"/>
</dbReference>
<dbReference type="Pfam" id="PF13091">
    <property type="entry name" value="PLDc_2"/>
    <property type="match status" value="2"/>
</dbReference>
<evidence type="ECO:0000313" key="3">
    <source>
        <dbReference type="Proteomes" id="UP001203761"/>
    </source>
</evidence>
<protein>
    <submittedName>
        <fullName evidence="2">Phospholipase D-like domain-containing protein</fullName>
    </submittedName>
</protein>
<dbReference type="EMBL" id="JAKNCJ010000004">
    <property type="protein sequence ID" value="MCL6423580.1"/>
    <property type="molecule type" value="Genomic_DNA"/>
</dbReference>
<proteinExistence type="predicted"/>
<organism evidence="2 3">
    <name type="scientific">Brachybacterium equifaecis</name>
    <dbReference type="NCBI Taxonomy" id="2910770"/>
    <lineage>
        <taxon>Bacteria</taxon>
        <taxon>Bacillati</taxon>
        <taxon>Actinomycetota</taxon>
        <taxon>Actinomycetes</taxon>
        <taxon>Micrococcales</taxon>
        <taxon>Dermabacteraceae</taxon>
        <taxon>Brachybacterium</taxon>
    </lineage>
</organism>
<accession>A0ABT0R3T5</accession>